<keyword evidence="4" id="KW-1185">Reference proteome</keyword>
<feature type="region of interest" description="Disordered" evidence="2">
    <location>
        <begin position="21"/>
        <end position="107"/>
    </location>
</feature>
<evidence type="ECO:0000256" key="1">
    <source>
        <dbReference type="SAM" id="Coils"/>
    </source>
</evidence>
<feature type="region of interest" description="Disordered" evidence="2">
    <location>
        <begin position="950"/>
        <end position="1018"/>
    </location>
</feature>
<feature type="region of interest" description="Disordered" evidence="2">
    <location>
        <begin position="158"/>
        <end position="183"/>
    </location>
</feature>
<feature type="compositionally biased region" description="Polar residues" evidence="2">
    <location>
        <begin position="889"/>
        <end position="898"/>
    </location>
</feature>
<feature type="compositionally biased region" description="Basic and acidic residues" evidence="2">
    <location>
        <begin position="1041"/>
        <end position="1052"/>
    </location>
</feature>
<dbReference type="InterPro" id="IPR031809">
    <property type="entry name" value="CCDC158"/>
</dbReference>
<gene>
    <name evidence="3" type="ORF">NXF25_013602</name>
</gene>
<accession>A0AAW1B9M2</accession>
<feature type="compositionally biased region" description="Basic and acidic residues" evidence="2">
    <location>
        <begin position="158"/>
        <end position="172"/>
    </location>
</feature>
<dbReference type="Proteomes" id="UP001474421">
    <property type="component" value="Unassembled WGS sequence"/>
</dbReference>
<reference evidence="3 4" key="1">
    <citation type="journal article" date="2024" name="Proc. Natl. Acad. Sci. U.S.A.">
        <title>The genetic regulatory architecture and epigenomic basis for age-related changes in rattlesnake venom.</title>
        <authorList>
            <person name="Hogan M.P."/>
            <person name="Holding M.L."/>
            <person name="Nystrom G.S."/>
            <person name="Colston T.J."/>
            <person name="Bartlett D.A."/>
            <person name="Mason A.J."/>
            <person name="Ellsworth S.A."/>
            <person name="Rautsaw R.M."/>
            <person name="Lawrence K.C."/>
            <person name="Strickland J.L."/>
            <person name="He B."/>
            <person name="Fraser P."/>
            <person name="Margres M.J."/>
            <person name="Gilbert D.M."/>
            <person name="Gibbs H.L."/>
            <person name="Parkinson C.L."/>
            <person name="Rokyta D.R."/>
        </authorList>
    </citation>
    <scope>NUCLEOTIDE SEQUENCE [LARGE SCALE GENOMIC DNA]</scope>
    <source>
        <strain evidence="3">DRR0105</strain>
    </source>
</reference>
<feature type="compositionally biased region" description="Polar residues" evidence="2">
    <location>
        <begin position="1079"/>
        <end position="1112"/>
    </location>
</feature>
<feature type="region of interest" description="Disordered" evidence="2">
    <location>
        <begin position="883"/>
        <end position="905"/>
    </location>
</feature>
<feature type="compositionally biased region" description="Polar residues" evidence="2">
    <location>
        <begin position="1030"/>
        <end position="1040"/>
    </location>
</feature>
<feature type="coiled-coil region" evidence="1">
    <location>
        <begin position="1114"/>
        <end position="1155"/>
    </location>
</feature>
<feature type="compositionally biased region" description="Low complexity" evidence="2">
    <location>
        <begin position="964"/>
        <end position="974"/>
    </location>
</feature>
<feature type="compositionally biased region" description="Polar residues" evidence="2">
    <location>
        <begin position="1001"/>
        <end position="1012"/>
    </location>
</feature>
<dbReference type="EMBL" id="JAOTOJ010000007">
    <property type="protein sequence ID" value="KAK9398633.1"/>
    <property type="molecule type" value="Genomic_DNA"/>
</dbReference>
<dbReference type="PANTHER" id="PTHR47615">
    <property type="entry name" value="COILED-COIL DOMAIN-CONTAINING PROTEIN 158"/>
    <property type="match status" value="1"/>
</dbReference>
<name>A0AAW1B9M2_CROAD</name>
<feature type="coiled-coil region" evidence="1">
    <location>
        <begin position="640"/>
        <end position="839"/>
    </location>
</feature>
<dbReference type="AlphaFoldDB" id="A0AAW1B9M2"/>
<protein>
    <submittedName>
        <fullName evidence="3">Coiled coil domain-containing protein</fullName>
    </submittedName>
</protein>
<feature type="region of interest" description="Disordered" evidence="2">
    <location>
        <begin position="1030"/>
        <end position="1113"/>
    </location>
</feature>
<feature type="compositionally biased region" description="Polar residues" evidence="2">
    <location>
        <begin position="67"/>
        <end position="89"/>
    </location>
</feature>
<keyword evidence="1" id="KW-0175">Coiled coil</keyword>
<evidence type="ECO:0000313" key="4">
    <source>
        <dbReference type="Proteomes" id="UP001474421"/>
    </source>
</evidence>
<dbReference type="Pfam" id="PF15921">
    <property type="entry name" value="CCDC158"/>
    <property type="match status" value="1"/>
</dbReference>
<sequence>MSKNINELREALQKKTQETLKLQEEATKFSSESTGRREGRSSPSSAIGVHIMTSPKSSSSSNKHSSTVLDNTSFNIPSSYSSPPKTQPSKYELEIGSPRKSSSFSGKEQVENILEEYAQQVRDLQKKLSENTEQHEQQKFALRQSVIELQTNLENAMREKESLNELRQKESQSQESHNSRLRATVDELQTASLLQEEMLKESSSQIEYLKKLVQGHDEVFEQLHNLLLHYEGGPDQKTYGYESFANMRISYLPAAFARILQDFETEMLHLKTKLAPLEEQIDMMQRESQSKTEILLQQHQDSIERLIGDHEQDLEVLREAAKASHSHANNIQSQMEIIQEQAKNQKSLYLRQISQLEGTISQLRSELREGMRMSQDKIEDLEKQLHLVHSEMTEAQIERDQYSQESGNLDDEVQQLLAELHKKDVELNLEKEQNKRLWDRDTGSSITIDNLRRELDNKNMELQRLDSIVRSLQVECEGQIQRQMSAIKERNDSLERESSILAQLNSTKDKLHKTVQELSERQLSLDSAERLIADLRSSHLEKERVIERTNDEIQQLRGRVDSKRQEFQQLKSESELLRSVQSDCESLKVQLMEKEKVIEILQKQIESMTEIVSQHGRTAGAIETEKSQLIKEVSEKKVEVQELKISQDKKECQIRELEASLSDMELEKVKLMNVCSERLRVLKEMKLEREELVNEIKASRIELSALAEEAEVIKNDYREKNEDMETIVSKLKMQLKSAQIELEQTRATLKTMEGSDGHAMKVAMGMQKQITAKRGQIDALQSKIKFLEEAMTNATKEKHYLKEERNRLSQELSCMAALNNKLAGELEILKSQDKRLKDKLLTMEAALDKASLQFAECQCIIQRQEQEMMRYKLQHTLEVKELQGPGHTVGSSSVKQHYSSLPHSSSAPSCQTFAGHISHIPSKLKYSKEDPLRDLKQLLQELRSTIDEIPSAILPQTESDSDPDLSSTLDFPSSESIGRRSHDPCRDAAVRDLPSERTRGQETFSRDASNLRTADLEDQESTFPFTSVSQISARYTSSKKPSLEDRYKDRSPVHSLLTAPLDDLKAAPVPSLERRSSLKKNNNSPEATTATTSRSVSFTTSASIQTGESSGSACRKLQNKMENLQNLVETMQLKNQAMSTMIRCQEKKIEQAKEKEKKLSK</sequence>
<feature type="compositionally biased region" description="Basic and acidic residues" evidence="2">
    <location>
        <begin position="977"/>
        <end position="1000"/>
    </location>
</feature>
<comment type="caution">
    <text evidence="3">The sequence shown here is derived from an EMBL/GenBank/DDBJ whole genome shotgun (WGS) entry which is preliminary data.</text>
</comment>
<feature type="coiled-coil region" evidence="1">
    <location>
        <begin position="328"/>
        <end position="611"/>
    </location>
</feature>
<evidence type="ECO:0000313" key="3">
    <source>
        <dbReference type="EMBL" id="KAK9398633.1"/>
    </source>
</evidence>
<organism evidence="3 4">
    <name type="scientific">Crotalus adamanteus</name>
    <name type="common">Eastern diamondback rattlesnake</name>
    <dbReference type="NCBI Taxonomy" id="8729"/>
    <lineage>
        <taxon>Eukaryota</taxon>
        <taxon>Metazoa</taxon>
        <taxon>Chordata</taxon>
        <taxon>Craniata</taxon>
        <taxon>Vertebrata</taxon>
        <taxon>Euteleostomi</taxon>
        <taxon>Lepidosauria</taxon>
        <taxon>Squamata</taxon>
        <taxon>Bifurcata</taxon>
        <taxon>Unidentata</taxon>
        <taxon>Episquamata</taxon>
        <taxon>Toxicofera</taxon>
        <taxon>Serpentes</taxon>
        <taxon>Colubroidea</taxon>
        <taxon>Viperidae</taxon>
        <taxon>Crotalinae</taxon>
        <taxon>Crotalus</taxon>
    </lineage>
</organism>
<feature type="compositionally biased region" description="Low complexity" evidence="2">
    <location>
        <begin position="54"/>
        <end position="66"/>
    </location>
</feature>
<proteinExistence type="predicted"/>
<evidence type="ECO:0000256" key="2">
    <source>
        <dbReference type="SAM" id="MobiDB-lite"/>
    </source>
</evidence>
<dbReference type="PANTHER" id="PTHR47615:SF1">
    <property type="entry name" value="COILED-COIL DOMAIN-CONTAINING PROTEIN 158"/>
    <property type="match status" value="1"/>
</dbReference>